<keyword evidence="1" id="KW-0732">Signal</keyword>
<proteinExistence type="predicted"/>
<protein>
    <recommendedName>
        <fullName evidence="4">DUF1134 domain-containing protein</fullName>
    </recommendedName>
</protein>
<name>A0ABX6ELY8_9HYPH</name>
<feature type="signal peptide" evidence="1">
    <location>
        <begin position="1"/>
        <end position="23"/>
    </location>
</feature>
<dbReference type="Proteomes" id="UP000424673">
    <property type="component" value="Chromosome"/>
</dbReference>
<evidence type="ECO:0008006" key="4">
    <source>
        <dbReference type="Google" id="ProtNLM"/>
    </source>
</evidence>
<reference evidence="3" key="1">
    <citation type="submission" date="2019-09" db="EMBL/GenBank/DDBJ databases">
        <title>Isolation and complete genome sequencing of Methylocystis species.</title>
        <authorList>
            <person name="Rumah B.L."/>
            <person name="Stead C.E."/>
            <person name="Stevens B.C."/>
            <person name="Minton N.P."/>
            <person name="Grosse-Honebrink A."/>
            <person name="Zhang Y."/>
        </authorList>
    </citation>
    <scope>NUCLEOTIDE SEQUENCE [LARGE SCALE GENOMIC DNA]</scope>
    <source>
        <strain evidence="3">BRCS1</strain>
    </source>
</reference>
<evidence type="ECO:0000313" key="2">
    <source>
        <dbReference type="EMBL" id="QGM95459.1"/>
    </source>
</evidence>
<organism evidence="2 3">
    <name type="scientific">Methylocystis rosea</name>
    <dbReference type="NCBI Taxonomy" id="173366"/>
    <lineage>
        <taxon>Bacteria</taxon>
        <taxon>Pseudomonadati</taxon>
        <taxon>Pseudomonadota</taxon>
        <taxon>Alphaproteobacteria</taxon>
        <taxon>Hyphomicrobiales</taxon>
        <taxon>Methylocystaceae</taxon>
        <taxon>Methylocystis</taxon>
    </lineage>
</organism>
<accession>A0ABX6ELY8</accession>
<dbReference type="RefSeq" id="WP_154453676.1">
    <property type="nucleotide sequence ID" value="NZ_CP044328.1"/>
</dbReference>
<evidence type="ECO:0000313" key="3">
    <source>
        <dbReference type="Proteomes" id="UP000424673"/>
    </source>
</evidence>
<reference evidence="2 3" key="2">
    <citation type="journal article" date="2021" name="AMB Express">
        <title>Isolation and characterisation of Methylocystis spp. for poly-3-hydroxybutyrate production using waste methane feedstocks.</title>
        <authorList>
            <person name="Rumah B.L."/>
            <person name="Stead C.E."/>
            <person name="Claxton Stevens B.H."/>
            <person name="Minton N.P."/>
            <person name="Grosse-Honebrink A."/>
            <person name="Zhang Y."/>
        </authorList>
    </citation>
    <scope>NUCLEOTIDE SEQUENCE [LARGE SCALE GENOMIC DNA]</scope>
    <source>
        <strain evidence="2 3">BRCS1</strain>
    </source>
</reference>
<dbReference type="EMBL" id="CP044328">
    <property type="protein sequence ID" value="QGM95459.1"/>
    <property type="molecule type" value="Genomic_DNA"/>
</dbReference>
<sequence>MFNSCALPSGAVGFFLMFASAFATFGAPASAQDAPAGKPSATVTIEQIQVAFIGSGSLGGGTLEYAGKSYPITVGGLGIGGIGASKLTASGAVYGLTKLSDFPGAYVQVRRGWAIAERGRGTMWLTNGNGVTMKLSATRQGLQTALGADGVLIEFK</sequence>
<feature type="chain" id="PRO_5046208404" description="DUF1134 domain-containing protein" evidence="1">
    <location>
        <begin position="24"/>
        <end position="156"/>
    </location>
</feature>
<evidence type="ECO:0000256" key="1">
    <source>
        <dbReference type="SAM" id="SignalP"/>
    </source>
</evidence>
<gene>
    <name evidence="2" type="ORF">F7D13_16225</name>
</gene>
<keyword evidence="3" id="KW-1185">Reference proteome</keyword>